<proteinExistence type="predicted"/>
<accession>A0A1I7WCY6</accession>
<organism evidence="1 2">
    <name type="scientific">Heterorhabditis bacteriophora</name>
    <name type="common">Entomopathogenic nematode worm</name>
    <dbReference type="NCBI Taxonomy" id="37862"/>
    <lineage>
        <taxon>Eukaryota</taxon>
        <taxon>Metazoa</taxon>
        <taxon>Ecdysozoa</taxon>
        <taxon>Nematoda</taxon>
        <taxon>Chromadorea</taxon>
        <taxon>Rhabditida</taxon>
        <taxon>Rhabditina</taxon>
        <taxon>Rhabditomorpha</taxon>
        <taxon>Strongyloidea</taxon>
        <taxon>Heterorhabditidae</taxon>
        <taxon>Heterorhabditis</taxon>
    </lineage>
</organism>
<name>A0A1I7WCY6_HETBA</name>
<protein>
    <submittedName>
        <fullName evidence="2">Uncharacterized protein</fullName>
    </submittedName>
</protein>
<keyword evidence="1" id="KW-1185">Reference proteome</keyword>
<evidence type="ECO:0000313" key="1">
    <source>
        <dbReference type="Proteomes" id="UP000095283"/>
    </source>
</evidence>
<sequence>MSDRVIKVNFPHVSCARSLSVLGFMLTFSFDVLYEVWENSGLKRAWKDYSGFKK</sequence>
<dbReference type="Proteomes" id="UP000095283">
    <property type="component" value="Unplaced"/>
</dbReference>
<dbReference type="AlphaFoldDB" id="A0A1I7WCY6"/>
<dbReference type="WBParaSite" id="Hba_02595">
    <property type="protein sequence ID" value="Hba_02595"/>
    <property type="gene ID" value="Hba_02595"/>
</dbReference>
<evidence type="ECO:0000313" key="2">
    <source>
        <dbReference type="WBParaSite" id="Hba_02595"/>
    </source>
</evidence>
<reference evidence="2" key="1">
    <citation type="submission" date="2016-11" db="UniProtKB">
        <authorList>
            <consortium name="WormBaseParasite"/>
        </authorList>
    </citation>
    <scope>IDENTIFICATION</scope>
</reference>